<accession>A0A2A7MNX8</accession>
<evidence type="ECO:0000313" key="2">
    <source>
        <dbReference type="EMBL" id="PEG33227.1"/>
    </source>
</evidence>
<name>A0A2A7MNX8_MYCAG</name>
<proteinExistence type="predicted"/>
<sequence>MNDEEMEKYRYLKFLESQAIAVAFDYHRGGCDFQTFQRVLARLTLQATGNPSPTLEQIEAQISELNTATSIHFGRLAGLDT</sequence>
<protein>
    <submittedName>
        <fullName evidence="2">Uncharacterized protein</fullName>
    </submittedName>
</protein>
<gene>
    <name evidence="2" type="ORF">CQY20_31950</name>
    <name evidence="1" type="ORF">MAGR_09000</name>
</gene>
<reference evidence="1" key="3">
    <citation type="submission" date="2020-02" db="EMBL/GenBank/DDBJ databases">
        <authorList>
            <person name="Matsumoto Y."/>
            <person name="Motooka D."/>
            <person name="Nakamura S."/>
        </authorList>
    </citation>
    <scope>NUCLEOTIDE SEQUENCE</scope>
    <source>
        <strain evidence="1">JCM 6377</strain>
    </source>
</reference>
<dbReference type="Proteomes" id="UP000465302">
    <property type="component" value="Unassembled WGS sequence"/>
</dbReference>
<dbReference type="RefSeq" id="WP_097945072.1">
    <property type="nucleotide sequence ID" value="NZ_BLKS01000001.1"/>
</dbReference>
<organism evidence="2 3">
    <name type="scientific">Mycolicibacterium agri</name>
    <name type="common">Mycobacterium agri</name>
    <dbReference type="NCBI Taxonomy" id="36811"/>
    <lineage>
        <taxon>Bacteria</taxon>
        <taxon>Bacillati</taxon>
        <taxon>Actinomycetota</taxon>
        <taxon>Actinomycetes</taxon>
        <taxon>Mycobacteriales</taxon>
        <taxon>Mycobacteriaceae</taxon>
        <taxon>Mycolicibacterium</taxon>
    </lineage>
</organism>
<dbReference type="EMBL" id="BLKS01000001">
    <property type="protein sequence ID" value="GFG49459.1"/>
    <property type="molecule type" value="Genomic_DNA"/>
</dbReference>
<evidence type="ECO:0000313" key="1">
    <source>
        <dbReference type="EMBL" id="GFG49459.1"/>
    </source>
</evidence>
<reference evidence="2 3" key="1">
    <citation type="submission" date="2017-10" db="EMBL/GenBank/DDBJ databases">
        <title>The new phylogeny of genus Mycobacterium.</title>
        <authorList>
            <person name="Tortoli E."/>
            <person name="Trovato A."/>
            <person name="Cirillo D.M."/>
        </authorList>
    </citation>
    <scope>NUCLEOTIDE SEQUENCE [LARGE SCALE GENOMIC DNA]</scope>
    <source>
        <strain evidence="2 3">CCUG37673</strain>
    </source>
</reference>
<evidence type="ECO:0000313" key="4">
    <source>
        <dbReference type="Proteomes" id="UP000465302"/>
    </source>
</evidence>
<evidence type="ECO:0000313" key="3">
    <source>
        <dbReference type="Proteomes" id="UP000220914"/>
    </source>
</evidence>
<reference evidence="1 4" key="2">
    <citation type="journal article" date="2019" name="Emerg. Microbes Infect.">
        <title>Comprehensive subspecies identification of 175 nontuberculous mycobacteria species based on 7547 genomic profiles.</title>
        <authorList>
            <person name="Matsumoto Y."/>
            <person name="Kinjo T."/>
            <person name="Motooka D."/>
            <person name="Nabeya D."/>
            <person name="Jung N."/>
            <person name="Uechi K."/>
            <person name="Horii T."/>
            <person name="Iida T."/>
            <person name="Fujita J."/>
            <person name="Nakamura S."/>
        </authorList>
    </citation>
    <scope>NUCLEOTIDE SEQUENCE [LARGE SCALE GENOMIC DNA]</scope>
    <source>
        <strain evidence="1 4">JCM 6377</strain>
    </source>
</reference>
<dbReference type="Proteomes" id="UP000220914">
    <property type="component" value="Unassembled WGS sequence"/>
</dbReference>
<dbReference type="EMBL" id="PDCP01000132">
    <property type="protein sequence ID" value="PEG33227.1"/>
    <property type="molecule type" value="Genomic_DNA"/>
</dbReference>
<keyword evidence="3" id="KW-1185">Reference proteome</keyword>
<comment type="caution">
    <text evidence="2">The sequence shown here is derived from an EMBL/GenBank/DDBJ whole genome shotgun (WGS) entry which is preliminary data.</text>
</comment>
<dbReference type="AlphaFoldDB" id="A0A2A7MNX8"/>